<dbReference type="PANTHER" id="PTHR23220">
    <property type="entry name" value="INTEGRIN ALPHA"/>
    <property type="match status" value="1"/>
</dbReference>
<name>A0A5N5SHZ5_9CRUS</name>
<sequence>MSLHRNRKDYKIVIGILIYLISFVFVGLSFNLDTENAFIIEGEQKGSEFGYSVALWQDKNNKKWVVVAAPKWQRQVTNLSHTVENTGSEPPLGAILTYDMNGKVGTITNIPVFNEEGTICSYVGSTKTEDFSCARTSPNSFESSFYEGWAVVEGLFDGVKSYYAVSIPGQPTMFGKIIFYTKSLRGVPGFQIFGEDFGGKFGNSLAVGDFDGDSVSDLSVSSHLSSVKSFGSNNEEYILRDAGKNWQAAKDVCSKWSESNLFDFDICPGIKWRWFHGK</sequence>
<dbReference type="InterPro" id="IPR013517">
    <property type="entry name" value="FG-GAP"/>
</dbReference>
<keyword evidence="4" id="KW-1133">Transmembrane helix</keyword>
<dbReference type="GO" id="GO:0009897">
    <property type="term" value="C:external side of plasma membrane"/>
    <property type="evidence" value="ECO:0007669"/>
    <property type="project" value="TreeGrafter"/>
</dbReference>
<dbReference type="GO" id="GO:0005178">
    <property type="term" value="F:integrin binding"/>
    <property type="evidence" value="ECO:0007669"/>
    <property type="project" value="TreeGrafter"/>
</dbReference>
<dbReference type="InterPro" id="IPR028994">
    <property type="entry name" value="Integrin_alpha_N"/>
</dbReference>
<dbReference type="SMART" id="SM00191">
    <property type="entry name" value="Int_alpha"/>
    <property type="match status" value="2"/>
</dbReference>
<keyword evidence="6" id="KW-1185">Reference proteome</keyword>
<dbReference type="AlphaFoldDB" id="A0A5N5SHZ5"/>
<evidence type="ECO:0000256" key="3">
    <source>
        <dbReference type="ARBA" id="ARBA00023180"/>
    </source>
</evidence>
<keyword evidence="4" id="KW-0812">Transmembrane</keyword>
<dbReference type="Pfam" id="PF01839">
    <property type="entry name" value="FG-GAP"/>
    <property type="match status" value="1"/>
</dbReference>
<dbReference type="InterPro" id="IPR013519">
    <property type="entry name" value="Int_alpha_beta-p"/>
</dbReference>
<proteinExistence type="predicted"/>
<feature type="transmembrane region" description="Helical" evidence="4">
    <location>
        <begin position="12"/>
        <end position="30"/>
    </location>
</feature>
<dbReference type="Proteomes" id="UP000326759">
    <property type="component" value="Unassembled WGS sequence"/>
</dbReference>
<dbReference type="PANTHER" id="PTHR23220:SF122">
    <property type="entry name" value="INTEGRIN ALPHA-PS1"/>
    <property type="match status" value="1"/>
</dbReference>
<dbReference type="GO" id="GO:0007160">
    <property type="term" value="P:cell-matrix adhesion"/>
    <property type="evidence" value="ECO:0007669"/>
    <property type="project" value="TreeGrafter"/>
</dbReference>
<evidence type="ECO:0000256" key="2">
    <source>
        <dbReference type="ARBA" id="ARBA00022737"/>
    </source>
</evidence>
<evidence type="ECO:0000256" key="4">
    <source>
        <dbReference type="SAM" id="Phobius"/>
    </source>
</evidence>
<dbReference type="GO" id="GO:0098609">
    <property type="term" value="P:cell-cell adhesion"/>
    <property type="evidence" value="ECO:0007669"/>
    <property type="project" value="TreeGrafter"/>
</dbReference>
<dbReference type="GO" id="GO:0007229">
    <property type="term" value="P:integrin-mediated signaling pathway"/>
    <property type="evidence" value="ECO:0007669"/>
    <property type="project" value="TreeGrafter"/>
</dbReference>
<organism evidence="5 6">
    <name type="scientific">Armadillidium nasatum</name>
    <dbReference type="NCBI Taxonomy" id="96803"/>
    <lineage>
        <taxon>Eukaryota</taxon>
        <taxon>Metazoa</taxon>
        <taxon>Ecdysozoa</taxon>
        <taxon>Arthropoda</taxon>
        <taxon>Crustacea</taxon>
        <taxon>Multicrustacea</taxon>
        <taxon>Malacostraca</taxon>
        <taxon>Eumalacostraca</taxon>
        <taxon>Peracarida</taxon>
        <taxon>Isopoda</taxon>
        <taxon>Oniscidea</taxon>
        <taxon>Crinocheta</taxon>
        <taxon>Armadillidiidae</taxon>
        <taxon>Armadillidium</taxon>
    </lineage>
</organism>
<evidence type="ECO:0000256" key="1">
    <source>
        <dbReference type="ARBA" id="ARBA00022729"/>
    </source>
</evidence>
<dbReference type="SUPFAM" id="SSF69318">
    <property type="entry name" value="Integrin alpha N-terminal domain"/>
    <property type="match status" value="1"/>
</dbReference>
<comment type="caution">
    <text evidence="5">The sequence shown here is derived from an EMBL/GenBank/DDBJ whole genome shotgun (WGS) entry which is preliminary data.</text>
</comment>
<evidence type="ECO:0000313" key="6">
    <source>
        <dbReference type="Proteomes" id="UP000326759"/>
    </source>
</evidence>
<reference evidence="5 6" key="1">
    <citation type="journal article" date="2019" name="PLoS Biol.">
        <title>Sex chromosomes control vertical transmission of feminizing Wolbachia symbionts in an isopod.</title>
        <authorList>
            <person name="Becking T."/>
            <person name="Chebbi M.A."/>
            <person name="Giraud I."/>
            <person name="Moumen B."/>
            <person name="Laverre T."/>
            <person name="Caubet Y."/>
            <person name="Peccoud J."/>
            <person name="Gilbert C."/>
            <person name="Cordaux R."/>
        </authorList>
    </citation>
    <scope>NUCLEOTIDE SEQUENCE [LARGE SCALE GENOMIC DNA]</scope>
    <source>
        <strain evidence="5">ANa2</strain>
        <tissue evidence="5">Whole body excluding digestive tract and cuticle</tissue>
    </source>
</reference>
<keyword evidence="3" id="KW-0325">Glycoprotein</keyword>
<keyword evidence="4" id="KW-0472">Membrane</keyword>
<accession>A0A5N5SHZ5</accession>
<keyword evidence="2" id="KW-0677">Repeat</keyword>
<dbReference type="GO" id="GO:0033627">
    <property type="term" value="P:cell adhesion mediated by integrin"/>
    <property type="evidence" value="ECO:0007669"/>
    <property type="project" value="TreeGrafter"/>
</dbReference>
<gene>
    <name evidence="5" type="ORF">Anas_05756</name>
</gene>
<evidence type="ECO:0000313" key="5">
    <source>
        <dbReference type="EMBL" id="KAB7493814.1"/>
    </source>
</evidence>
<dbReference type="EMBL" id="SEYY01024887">
    <property type="protein sequence ID" value="KAB7493814.1"/>
    <property type="molecule type" value="Genomic_DNA"/>
</dbReference>
<keyword evidence="1" id="KW-0732">Signal</keyword>
<dbReference type="GO" id="GO:0008305">
    <property type="term" value="C:integrin complex"/>
    <property type="evidence" value="ECO:0007669"/>
    <property type="project" value="TreeGrafter"/>
</dbReference>
<dbReference type="Gene3D" id="2.130.10.130">
    <property type="entry name" value="Integrin alpha, N-terminal"/>
    <property type="match status" value="2"/>
</dbReference>
<protein>
    <submittedName>
        <fullName evidence="5">Uncharacterized protein</fullName>
    </submittedName>
</protein>